<dbReference type="EMBL" id="JBEVCJ010000014">
    <property type="protein sequence ID" value="MET1255886.1"/>
    <property type="molecule type" value="Genomic_DNA"/>
</dbReference>
<gene>
    <name evidence="4" type="ORF">ABVT43_12170</name>
</gene>
<dbReference type="CDD" id="cd00610">
    <property type="entry name" value="OAT_like"/>
    <property type="match status" value="1"/>
</dbReference>
<dbReference type="Gene3D" id="3.90.1150.10">
    <property type="entry name" value="Aspartate Aminotransferase, domain 1"/>
    <property type="match status" value="1"/>
</dbReference>
<protein>
    <submittedName>
        <fullName evidence="4">Aspartate aminotransferase family protein</fullName>
    </submittedName>
</protein>
<accession>A0ABV2BVC8</accession>
<evidence type="ECO:0000256" key="2">
    <source>
        <dbReference type="ARBA" id="ARBA00022898"/>
    </source>
</evidence>
<proteinExistence type="inferred from homology"/>
<dbReference type="PANTHER" id="PTHR43094:SF1">
    <property type="entry name" value="AMINOTRANSFERASE CLASS-III"/>
    <property type="match status" value="1"/>
</dbReference>
<name>A0ABV2BVC8_9GAMM</name>
<dbReference type="RefSeq" id="WP_353896472.1">
    <property type="nucleotide sequence ID" value="NZ_JBEVCJ010000014.1"/>
</dbReference>
<comment type="caution">
    <text evidence="4">The sequence shown here is derived from an EMBL/GenBank/DDBJ whole genome shotgun (WGS) entry which is preliminary data.</text>
</comment>
<keyword evidence="4" id="KW-0808">Transferase</keyword>
<keyword evidence="2 3" id="KW-0663">Pyridoxal phosphate</keyword>
<organism evidence="4 5">
    <name type="scientific">Aliikangiella maris</name>
    <dbReference type="NCBI Taxonomy" id="3162458"/>
    <lineage>
        <taxon>Bacteria</taxon>
        <taxon>Pseudomonadati</taxon>
        <taxon>Pseudomonadota</taxon>
        <taxon>Gammaproteobacteria</taxon>
        <taxon>Oceanospirillales</taxon>
        <taxon>Pleioneaceae</taxon>
        <taxon>Aliikangiella</taxon>
    </lineage>
</organism>
<evidence type="ECO:0000313" key="5">
    <source>
        <dbReference type="Proteomes" id="UP001548189"/>
    </source>
</evidence>
<dbReference type="NCBIfam" id="NF005685">
    <property type="entry name" value="PRK07483.1"/>
    <property type="match status" value="1"/>
</dbReference>
<dbReference type="InterPro" id="IPR015422">
    <property type="entry name" value="PyrdxlP-dep_Trfase_small"/>
</dbReference>
<sequence length="458" mass="49700">MNSVLHRNLRHSLPTASKGEGVYLKDSEGKLYIDASGGAGVSSLGHRSAVVNNAIWQQLNQLECAHTSFFTNSPCESLASRLVERAPTDFGQGRVIFINSGSEAMEVALKLARQFHVERGELTRTHFISRRQSYHGNTLGALAVSGNLRRRQIYQPMLMPTSQIAPCYAYRHQHSNESEVAYAQRCALDLETEINHLGAENVAAFIAEPVSGATLGCATAPQTYFAEIRRICDRYGVLMIADEVMCGMGRTGHWFAMSGEVDIEDSSSATNPVCPDIITLAKGLGAGYQPIAATMASEKVVSVIEKGSGQLANGHTYMSHAVACAAALAVVDEITQRDLLHEVNVMGRYIQALLAATFAEHPYVGDIRGRGLFWGIELVKDKVTKVPFAAELQIAPMIKQVAMQNGLICYPAQGCVDGIAGDHILLAPPFIINTEQINEVVDKLQISLKACLVNKNLM</sequence>
<dbReference type="InterPro" id="IPR015421">
    <property type="entry name" value="PyrdxlP-dep_Trfase_major"/>
</dbReference>
<evidence type="ECO:0000256" key="3">
    <source>
        <dbReference type="RuleBase" id="RU003560"/>
    </source>
</evidence>
<reference evidence="4 5" key="1">
    <citation type="submission" date="2024-06" db="EMBL/GenBank/DDBJ databases">
        <authorList>
            <person name="Li F."/>
        </authorList>
    </citation>
    <scope>NUCLEOTIDE SEQUENCE [LARGE SCALE GENOMIC DNA]</scope>
    <source>
        <strain evidence="4 5">GXAS 311</strain>
    </source>
</reference>
<evidence type="ECO:0000313" key="4">
    <source>
        <dbReference type="EMBL" id="MET1255886.1"/>
    </source>
</evidence>
<dbReference type="InterPro" id="IPR015424">
    <property type="entry name" value="PyrdxlP-dep_Trfase"/>
</dbReference>
<dbReference type="Gene3D" id="3.40.640.10">
    <property type="entry name" value="Type I PLP-dependent aspartate aminotransferase-like (Major domain)"/>
    <property type="match status" value="1"/>
</dbReference>
<dbReference type="PIRSF" id="PIRSF000521">
    <property type="entry name" value="Transaminase_4ab_Lys_Orn"/>
    <property type="match status" value="1"/>
</dbReference>
<keyword evidence="4" id="KW-0032">Aminotransferase</keyword>
<dbReference type="PANTHER" id="PTHR43094">
    <property type="entry name" value="AMINOTRANSFERASE"/>
    <property type="match status" value="1"/>
</dbReference>
<dbReference type="Proteomes" id="UP001548189">
    <property type="component" value="Unassembled WGS sequence"/>
</dbReference>
<dbReference type="InterPro" id="IPR005814">
    <property type="entry name" value="Aminotrans_3"/>
</dbReference>
<keyword evidence="5" id="KW-1185">Reference proteome</keyword>
<dbReference type="SUPFAM" id="SSF53383">
    <property type="entry name" value="PLP-dependent transferases"/>
    <property type="match status" value="1"/>
</dbReference>
<comment type="similarity">
    <text evidence="1 3">Belongs to the class-III pyridoxal-phosphate-dependent aminotransferase family.</text>
</comment>
<evidence type="ECO:0000256" key="1">
    <source>
        <dbReference type="ARBA" id="ARBA00008954"/>
    </source>
</evidence>
<dbReference type="Pfam" id="PF00202">
    <property type="entry name" value="Aminotran_3"/>
    <property type="match status" value="1"/>
</dbReference>
<dbReference type="GO" id="GO:0008483">
    <property type="term" value="F:transaminase activity"/>
    <property type="evidence" value="ECO:0007669"/>
    <property type="project" value="UniProtKB-KW"/>
</dbReference>